<keyword evidence="6" id="KW-1185">Reference proteome</keyword>
<evidence type="ECO:0000313" key="5">
    <source>
        <dbReference type="EMBL" id="KAJ7390500.1"/>
    </source>
</evidence>
<proteinExistence type="predicted"/>
<keyword evidence="1 3" id="KW-0732">Signal</keyword>
<evidence type="ECO:0000256" key="2">
    <source>
        <dbReference type="ARBA" id="ARBA00023180"/>
    </source>
</evidence>
<evidence type="ECO:0000256" key="1">
    <source>
        <dbReference type="ARBA" id="ARBA00022729"/>
    </source>
</evidence>
<evidence type="ECO:0000259" key="4">
    <source>
        <dbReference type="PROSITE" id="PS50814"/>
    </source>
</evidence>
<dbReference type="EMBL" id="MU825415">
    <property type="protein sequence ID" value="KAJ7390500.1"/>
    <property type="molecule type" value="Genomic_DNA"/>
</dbReference>
<reference evidence="5" key="1">
    <citation type="submission" date="2023-01" db="EMBL/GenBank/DDBJ databases">
        <title>Genome assembly of the deep-sea coral Lophelia pertusa.</title>
        <authorList>
            <person name="Herrera S."/>
            <person name="Cordes E."/>
        </authorList>
    </citation>
    <scope>NUCLEOTIDE SEQUENCE</scope>
    <source>
        <strain evidence="5">USNM1676648</strain>
        <tissue evidence="5">Polyp</tissue>
    </source>
</reference>
<evidence type="ECO:0000256" key="3">
    <source>
        <dbReference type="SAM" id="SignalP"/>
    </source>
</evidence>
<gene>
    <name evidence="5" type="ORF">OS493_024532</name>
</gene>
<organism evidence="5 6">
    <name type="scientific">Desmophyllum pertusum</name>
    <dbReference type="NCBI Taxonomy" id="174260"/>
    <lineage>
        <taxon>Eukaryota</taxon>
        <taxon>Metazoa</taxon>
        <taxon>Cnidaria</taxon>
        <taxon>Anthozoa</taxon>
        <taxon>Hexacorallia</taxon>
        <taxon>Scleractinia</taxon>
        <taxon>Caryophylliina</taxon>
        <taxon>Caryophylliidae</taxon>
        <taxon>Desmophyllum</taxon>
    </lineage>
</organism>
<dbReference type="SMART" id="SM00469">
    <property type="entry name" value="WIF"/>
    <property type="match status" value="1"/>
</dbReference>
<dbReference type="Gene3D" id="2.60.40.2170">
    <property type="entry name" value="Wnt, WIF domain"/>
    <property type="match status" value="1"/>
</dbReference>
<dbReference type="InterPro" id="IPR038677">
    <property type="entry name" value="WIF_sf"/>
</dbReference>
<feature type="domain" description="WIF" evidence="4">
    <location>
        <begin position="36"/>
        <end position="178"/>
    </location>
</feature>
<dbReference type="PROSITE" id="PS50814">
    <property type="entry name" value="WIF"/>
    <property type="match status" value="1"/>
</dbReference>
<accession>A0A9W9ZZS2</accession>
<evidence type="ECO:0000313" key="6">
    <source>
        <dbReference type="Proteomes" id="UP001163046"/>
    </source>
</evidence>
<dbReference type="AlphaFoldDB" id="A0A9W9ZZS2"/>
<protein>
    <recommendedName>
        <fullName evidence="4">WIF domain-containing protein</fullName>
    </recommendedName>
</protein>
<dbReference type="Proteomes" id="UP001163046">
    <property type="component" value="Unassembled WGS sequence"/>
</dbReference>
<name>A0A9W9ZZS2_9CNID</name>
<feature type="chain" id="PRO_5040775009" description="WIF domain-containing protein" evidence="3">
    <location>
        <begin position="33"/>
        <end position="243"/>
    </location>
</feature>
<dbReference type="OrthoDB" id="4062651at2759"/>
<comment type="caution">
    <text evidence="5">The sequence shown here is derived from an EMBL/GenBank/DDBJ whole genome shotgun (WGS) entry which is preliminary data.</text>
</comment>
<dbReference type="InterPro" id="IPR003306">
    <property type="entry name" value="WIF"/>
</dbReference>
<feature type="signal peptide" evidence="3">
    <location>
        <begin position="1"/>
        <end position="32"/>
    </location>
</feature>
<sequence>MCTVSFMGRRSTTWSYLVVLLVFCFVLNQATAQLSLFISKEDAKTFLKMDFQGKLYLIQAGVPATMVQNPSAFYRFMSPIEPSVSQLQLSWVSSPLVSHYSMRFNSSDHSIMSDPVPAIPLQGITPQSTSVFAISFVCSGKKGGEVDLTFSLNYTKIESGLVDTDDTKTFVLVVRRLCLKTATDGDDGDDDKIVVNKEVTASPWSRGTIVGALCRHDASHHSDGRTRTVVPLQYEAEKAEDGV</sequence>
<keyword evidence="2" id="KW-0325">Glycoprotein</keyword>
<dbReference type="Pfam" id="PF02019">
    <property type="entry name" value="WIF"/>
    <property type="match status" value="1"/>
</dbReference>